<reference evidence="2 3" key="1">
    <citation type="journal article" date="2019" name="ACS Chem. Biol.">
        <title>Identification and Mobilization of a Cryptic Antibiotic Biosynthesis Gene Locus from a Human-Pathogenic Nocardia Isolate.</title>
        <authorList>
            <person name="Herisse M."/>
            <person name="Ishida K."/>
            <person name="Porter J.L."/>
            <person name="Howden B."/>
            <person name="Hertweck C."/>
            <person name="Stinear T.P."/>
            <person name="Pidot S.J."/>
        </authorList>
    </citation>
    <scope>NUCLEOTIDE SEQUENCE [LARGE SCALE GENOMIC DNA]</scope>
    <source>
        <strain evidence="2 3">AUSMDU00024985</strain>
    </source>
</reference>
<feature type="compositionally biased region" description="Low complexity" evidence="1">
    <location>
        <begin position="68"/>
        <end position="82"/>
    </location>
</feature>
<dbReference type="Proteomes" id="UP000501705">
    <property type="component" value="Chromosome"/>
</dbReference>
<dbReference type="AlphaFoldDB" id="A0A6G9XJB6"/>
<feature type="region of interest" description="Disordered" evidence="1">
    <location>
        <begin position="68"/>
        <end position="97"/>
    </location>
</feature>
<dbReference type="RefSeq" id="WP_167460150.1">
    <property type="nucleotide sequence ID" value="NZ_CP046171.1"/>
</dbReference>
<dbReference type="EMBL" id="CP046171">
    <property type="protein sequence ID" value="QIS00993.1"/>
    <property type="molecule type" value="Genomic_DNA"/>
</dbReference>
<accession>A0A6G9XJB6</accession>
<evidence type="ECO:0000313" key="3">
    <source>
        <dbReference type="Proteomes" id="UP000501705"/>
    </source>
</evidence>
<name>A0A6G9XJB6_NOCBR</name>
<gene>
    <name evidence="2" type="ORF">F5X71_00405</name>
</gene>
<evidence type="ECO:0000313" key="2">
    <source>
        <dbReference type="EMBL" id="QIS00993.1"/>
    </source>
</evidence>
<evidence type="ECO:0000256" key="1">
    <source>
        <dbReference type="SAM" id="MobiDB-lite"/>
    </source>
</evidence>
<organism evidence="2 3">
    <name type="scientific">Nocardia brasiliensis</name>
    <dbReference type="NCBI Taxonomy" id="37326"/>
    <lineage>
        <taxon>Bacteria</taxon>
        <taxon>Bacillati</taxon>
        <taxon>Actinomycetota</taxon>
        <taxon>Actinomycetes</taxon>
        <taxon>Mycobacteriales</taxon>
        <taxon>Nocardiaceae</taxon>
        <taxon>Nocardia</taxon>
    </lineage>
</organism>
<sequence length="97" mass="10843">MLIQYARPDSPLILKDGKGARWTATDYLLSDVWTALTGKPHPARPQSVKQQAATAQRAAAVRRVQRQFAARNRQIAAAQRPADPTPPEARQPHRPRE</sequence>
<protein>
    <submittedName>
        <fullName evidence="2">Uncharacterized protein</fullName>
    </submittedName>
</protein>
<proteinExistence type="predicted"/>